<evidence type="ECO:0000313" key="3">
    <source>
        <dbReference type="EMBL" id="OGD56674.1"/>
    </source>
</evidence>
<organism evidence="3 4">
    <name type="scientific">Candidatus Berkelbacteria bacterium RBG_13_40_8</name>
    <dbReference type="NCBI Taxonomy" id="1797467"/>
    <lineage>
        <taxon>Bacteria</taxon>
        <taxon>Candidatus Berkelbacteria</taxon>
    </lineage>
</organism>
<evidence type="ECO:0000256" key="1">
    <source>
        <dbReference type="ARBA" id="ARBA00007637"/>
    </source>
</evidence>
<dbReference type="Pfam" id="PF01370">
    <property type="entry name" value="Epimerase"/>
    <property type="match status" value="1"/>
</dbReference>
<dbReference type="Gene3D" id="3.40.50.720">
    <property type="entry name" value="NAD(P)-binding Rossmann-like Domain"/>
    <property type="match status" value="1"/>
</dbReference>
<evidence type="ECO:0000259" key="2">
    <source>
        <dbReference type="Pfam" id="PF01370"/>
    </source>
</evidence>
<dbReference type="Proteomes" id="UP000178764">
    <property type="component" value="Unassembled WGS sequence"/>
</dbReference>
<comment type="similarity">
    <text evidence="1">Belongs to the NAD(P)-dependent epimerase/dehydratase family.</text>
</comment>
<dbReference type="InterPro" id="IPR036291">
    <property type="entry name" value="NAD(P)-bd_dom_sf"/>
</dbReference>
<comment type="caution">
    <text evidence="3">The sequence shown here is derived from an EMBL/GenBank/DDBJ whole genome shotgun (WGS) entry which is preliminary data.</text>
</comment>
<dbReference type="PANTHER" id="PTHR43000">
    <property type="entry name" value="DTDP-D-GLUCOSE 4,6-DEHYDRATASE-RELATED"/>
    <property type="match status" value="1"/>
</dbReference>
<dbReference type="SUPFAM" id="SSF51735">
    <property type="entry name" value="NAD(P)-binding Rossmann-fold domains"/>
    <property type="match status" value="1"/>
</dbReference>
<reference evidence="3 4" key="1">
    <citation type="journal article" date="2016" name="Nat. Commun.">
        <title>Thousands of microbial genomes shed light on interconnected biogeochemical processes in an aquifer system.</title>
        <authorList>
            <person name="Anantharaman K."/>
            <person name="Brown C.T."/>
            <person name="Hug L.A."/>
            <person name="Sharon I."/>
            <person name="Castelle C.J."/>
            <person name="Probst A.J."/>
            <person name="Thomas B.C."/>
            <person name="Singh A."/>
            <person name="Wilkins M.J."/>
            <person name="Karaoz U."/>
            <person name="Brodie E.L."/>
            <person name="Williams K.H."/>
            <person name="Hubbard S.S."/>
            <person name="Banfield J.F."/>
        </authorList>
    </citation>
    <scope>NUCLEOTIDE SEQUENCE [LARGE SCALE GENOMIC DNA]</scope>
</reference>
<feature type="domain" description="NAD-dependent epimerase/dehydratase" evidence="2">
    <location>
        <begin position="4"/>
        <end position="232"/>
    </location>
</feature>
<accession>A0A1F5DNN9</accession>
<dbReference type="AlphaFoldDB" id="A0A1F5DNN9"/>
<name>A0A1F5DNN9_9BACT</name>
<evidence type="ECO:0000313" key="4">
    <source>
        <dbReference type="Proteomes" id="UP000178764"/>
    </source>
</evidence>
<dbReference type="InterPro" id="IPR001509">
    <property type="entry name" value="Epimerase_deHydtase"/>
</dbReference>
<sequence length="300" mass="33594">MKKVLVTGGAGFVGLNIANFLADKNYRVLAIDIAPKPTLLSKKVKFIKADICSRKIGSYLKGVETVFHTAALIKFEESIKDPAKYHNVNVNGTLNLLIRAIQSGVRRIIYSSSSSVYGSARQVPQTEEMLPGPQSPYAAQKLFGEIYMKVWSDCYDIETVSLRYFNFYGPNNGKLSGVIDTFLRRHKENKPLTIYGTGRQKRSFLHIDDLVSANYKAMLSNKVGKGEVINIGLDKSYSIKEVAKMVGGKVIHASIPNKTEDFQPYESLPAIKKAKKLLKWQPRIYLEEGIKLIKAKIEDK</sequence>
<protein>
    <recommendedName>
        <fullName evidence="2">NAD-dependent epimerase/dehydratase domain-containing protein</fullName>
    </recommendedName>
</protein>
<gene>
    <name evidence="3" type="ORF">A2V71_03630</name>
</gene>
<dbReference type="EMBL" id="MEZT01000015">
    <property type="protein sequence ID" value="OGD56674.1"/>
    <property type="molecule type" value="Genomic_DNA"/>
</dbReference>
<proteinExistence type="inferred from homology"/>